<name>A0A922KYU1_DERFA</name>
<reference evidence="1" key="1">
    <citation type="submission" date="2013-05" db="EMBL/GenBank/DDBJ databases">
        <authorList>
            <person name="Yim A.K.Y."/>
            <person name="Chan T.F."/>
            <person name="Ji K.M."/>
            <person name="Liu X.Y."/>
            <person name="Zhou J.W."/>
            <person name="Li R.Q."/>
            <person name="Yang K.Y."/>
            <person name="Li J."/>
            <person name="Li M."/>
            <person name="Law P.T.W."/>
            <person name="Wu Y.L."/>
            <person name="Cai Z.L."/>
            <person name="Qin H."/>
            <person name="Bao Y."/>
            <person name="Leung R.K.K."/>
            <person name="Ng P.K.S."/>
            <person name="Zou J."/>
            <person name="Zhong X.J."/>
            <person name="Ran P.X."/>
            <person name="Zhong N.S."/>
            <person name="Liu Z.G."/>
            <person name="Tsui S.K.W."/>
        </authorList>
    </citation>
    <scope>NUCLEOTIDE SEQUENCE</scope>
    <source>
        <strain evidence="1">Derf</strain>
        <tissue evidence="1">Whole organism</tissue>
    </source>
</reference>
<evidence type="ECO:0000313" key="2">
    <source>
        <dbReference type="Proteomes" id="UP000790347"/>
    </source>
</evidence>
<organism evidence="1 2">
    <name type="scientific">Dermatophagoides farinae</name>
    <name type="common">American house dust mite</name>
    <dbReference type="NCBI Taxonomy" id="6954"/>
    <lineage>
        <taxon>Eukaryota</taxon>
        <taxon>Metazoa</taxon>
        <taxon>Ecdysozoa</taxon>
        <taxon>Arthropoda</taxon>
        <taxon>Chelicerata</taxon>
        <taxon>Arachnida</taxon>
        <taxon>Acari</taxon>
        <taxon>Acariformes</taxon>
        <taxon>Sarcoptiformes</taxon>
        <taxon>Astigmata</taxon>
        <taxon>Psoroptidia</taxon>
        <taxon>Analgoidea</taxon>
        <taxon>Pyroglyphidae</taxon>
        <taxon>Dermatophagoidinae</taxon>
        <taxon>Dermatophagoides</taxon>
    </lineage>
</organism>
<dbReference type="Proteomes" id="UP000790347">
    <property type="component" value="Unassembled WGS sequence"/>
</dbReference>
<gene>
    <name evidence="1" type="ORF">DERF_014256</name>
</gene>
<keyword evidence="2" id="KW-1185">Reference proteome</keyword>
<accession>A0A922KYU1</accession>
<proteinExistence type="predicted"/>
<protein>
    <submittedName>
        <fullName evidence="1">Uncharacterized protein</fullName>
    </submittedName>
</protein>
<reference evidence="1" key="2">
    <citation type="journal article" date="2022" name="Res Sq">
        <title>Comparative Genomics Reveals Insights into the Divergent Evolution of Astigmatic Mites and Household Pest Adaptations.</title>
        <authorList>
            <person name="Xiong Q."/>
            <person name="Wan A.T.-Y."/>
            <person name="Liu X.-Y."/>
            <person name="Fung C.S.-H."/>
            <person name="Xiao X."/>
            <person name="Malainual N."/>
            <person name="Hou J."/>
            <person name="Wang L."/>
            <person name="Wang M."/>
            <person name="Yang K."/>
            <person name="Cui Y."/>
            <person name="Leung E."/>
            <person name="Nong W."/>
            <person name="Shin S.-K."/>
            <person name="Au S."/>
            <person name="Jeong K.Y."/>
            <person name="Chew F.T."/>
            <person name="Hui J."/>
            <person name="Leung T.F."/>
            <person name="Tungtrongchitr A."/>
            <person name="Zhong N."/>
            <person name="Liu Z."/>
            <person name="Tsui S."/>
        </authorList>
    </citation>
    <scope>NUCLEOTIDE SEQUENCE</scope>
    <source>
        <strain evidence="1">Derf</strain>
        <tissue evidence="1">Whole organism</tissue>
    </source>
</reference>
<dbReference type="AlphaFoldDB" id="A0A922KYU1"/>
<comment type="caution">
    <text evidence="1">The sequence shown here is derived from an EMBL/GenBank/DDBJ whole genome shotgun (WGS) entry which is preliminary data.</text>
</comment>
<sequence>MLIPPLNKPYIFSTKDFCFGSILDRDQIVITNISRKILDRDNLPVTIVVFSTAFGRSSIITKIFGLRLGRNIGYDCGFHVLDVAKLLRIFELRHRDQICGYENIEIDRGNCIAKFWKFGFGIASPALNFGILKSWITITFW</sequence>
<evidence type="ECO:0000313" key="1">
    <source>
        <dbReference type="EMBL" id="KAH9493514.1"/>
    </source>
</evidence>
<dbReference type="EMBL" id="ASGP02000008">
    <property type="protein sequence ID" value="KAH9493514.1"/>
    <property type="molecule type" value="Genomic_DNA"/>
</dbReference>